<reference evidence="7" key="1">
    <citation type="submission" date="2018-01" db="EMBL/GenBank/DDBJ databases">
        <authorList>
            <person name="Alioto T."/>
            <person name="Alioto T."/>
        </authorList>
    </citation>
    <scope>NUCLEOTIDE SEQUENCE [LARGE SCALE GENOMIC DNA]</scope>
</reference>
<evidence type="ECO:0000256" key="2">
    <source>
        <dbReference type="ARBA" id="ARBA00010172"/>
    </source>
</evidence>
<dbReference type="Pfam" id="PF06324">
    <property type="entry name" value="Pigment_DH"/>
    <property type="match status" value="1"/>
</dbReference>
<dbReference type="AlphaFoldDB" id="A0A3B0K486"/>
<dbReference type="InterPro" id="IPR009396">
    <property type="entry name" value="Pigment_DH"/>
</dbReference>
<keyword evidence="4" id="KW-0027">Amidation</keyword>
<keyword evidence="3" id="KW-0964">Secreted</keyword>
<gene>
    <name evidence="6" type="ORF">DGUA_6G017542</name>
</gene>
<dbReference type="GO" id="GO:0005576">
    <property type="term" value="C:extracellular region"/>
    <property type="evidence" value="ECO:0007669"/>
    <property type="project" value="UniProtKB-SubCell"/>
</dbReference>
<dbReference type="STRING" id="7266.A0A3B0K486"/>
<evidence type="ECO:0000313" key="7">
    <source>
        <dbReference type="Proteomes" id="UP000268350"/>
    </source>
</evidence>
<feature type="chain" id="PRO_5017248509" evidence="5">
    <location>
        <begin position="18"/>
        <end position="97"/>
    </location>
</feature>
<evidence type="ECO:0000313" key="6">
    <source>
        <dbReference type="EMBL" id="SPP82800.1"/>
    </source>
</evidence>
<evidence type="ECO:0000256" key="5">
    <source>
        <dbReference type="SAM" id="SignalP"/>
    </source>
</evidence>
<feature type="signal peptide" evidence="5">
    <location>
        <begin position="1"/>
        <end position="17"/>
    </location>
</feature>
<dbReference type="OrthoDB" id="8178425at2759"/>
<keyword evidence="5" id="KW-0732">Signal</keyword>
<protein>
    <submittedName>
        <fullName evidence="6">Blast:Protein PDF</fullName>
    </submittedName>
</protein>
<dbReference type="Proteomes" id="UP000268350">
    <property type="component" value="Unassembled WGS sequence"/>
</dbReference>
<evidence type="ECO:0000256" key="1">
    <source>
        <dbReference type="ARBA" id="ARBA00004613"/>
    </source>
</evidence>
<dbReference type="GO" id="GO:0009416">
    <property type="term" value="P:response to light stimulus"/>
    <property type="evidence" value="ECO:0007669"/>
    <property type="project" value="InterPro"/>
</dbReference>
<evidence type="ECO:0000256" key="4">
    <source>
        <dbReference type="ARBA" id="ARBA00022815"/>
    </source>
</evidence>
<name>A0A3B0K486_DROGU</name>
<evidence type="ECO:0000256" key="3">
    <source>
        <dbReference type="ARBA" id="ARBA00022525"/>
    </source>
</evidence>
<comment type="subcellular location">
    <subcellularLocation>
        <location evidence="1">Secreted</location>
    </subcellularLocation>
</comment>
<dbReference type="EMBL" id="OUUW01000007">
    <property type="protein sequence ID" value="SPP82800.1"/>
    <property type="molecule type" value="Genomic_DNA"/>
</dbReference>
<organism evidence="6 7">
    <name type="scientific">Drosophila guanche</name>
    <name type="common">Fruit fly</name>
    <dbReference type="NCBI Taxonomy" id="7266"/>
    <lineage>
        <taxon>Eukaryota</taxon>
        <taxon>Metazoa</taxon>
        <taxon>Ecdysozoa</taxon>
        <taxon>Arthropoda</taxon>
        <taxon>Hexapoda</taxon>
        <taxon>Insecta</taxon>
        <taxon>Pterygota</taxon>
        <taxon>Neoptera</taxon>
        <taxon>Endopterygota</taxon>
        <taxon>Diptera</taxon>
        <taxon>Brachycera</taxon>
        <taxon>Muscomorpha</taxon>
        <taxon>Ephydroidea</taxon>
        <taxon>Drosophilidae</taxon>
        <taxon>Drosophila</taxon>
        <taxon>Sophophora</taxon>
    </lineage>
</organism>
<dbReference type="OMA" id="MPDEERY"/>
<sequence length="97" mass="11094">MARYALTLALLIVTVCSRCELSRSMALPDEERYVRKEYNRDLLDWFNTVGQLAPNQAVPLCLYPYIMDNSLSIPTRKRNSEIINSLLSLPKNMNEAG</sequence>
<dbReference type="GO" id="GO:0005179">
    <property type="term" value="F:hormone activity"/>
    <property type="evidence" value="ECO:0007669"/>
    <property type="project" value="InterPro"/>
</dbReference>
<keyword evidence="7" id="KW-1185">Reference proteome</keyword>
<proteinExistence type="inferred from homology"/>
<comment type="similarity">
    <text evidence="2">Belongs to the arthropod PDH family.</text>
</comment>
<accession>A0A3B0K486</accession>